<organism evidence="2 3">
    <name type="scientific">Primorskyibacter sedentarius</name>
    <dbReference type="NCBI Taxonomy" id="745311"/>
    <lineage>
        <taxon>Bacteria</taxon>
        <taxon>Pseudomonadati</taxon>
        <taxon>Pseudomonadota</taxon>
        <taxon>Alphaproteobacteria</taxon>
        <taxon>Rhodobacterales</taxon>
        <taxon>Roseobacteraceae</taxon>
        <taxon>Primorskyibacter</taxon>
    </lineage>
</organism>
<keyword evidence="1" id="KW-0472">Membrane</keyword>
<accession>A0A4R3IZQ4</accession>
<keyword evidence="1" id="KW-0812">Transmembrane</keyword>
<evidence type="ECO:0000313" key="3">
    <source>
        <dbReference type="Proteomes" id="UP000295696"/>
    </source>
</evidence>
<evidence type="ECO:0000313" key="2">
    <source>
        <dbReference type="EMBL" id="TCS56540.1"/>
    </source>
</evidence>
<gene>
    <name evidence="2" type="ORF">EDD52_12830</name>
</gene>
<dbReference type="AlphaFoldDB" id="A0A4R3IZQ4"/>
<dbReference type="RefSeq" id="WP_165907623.1">
    <property type="nucleotide sequence ID" value="NZ_SLZU01000028.1"/>
</dbReference>
<comment type="caution">
    <text evidence="2">The sequence shown here is derived from an EMBL/GenBank/DDBJ whole genome shotgun (WGS) entry which is preliminary data.</text>
</comment>
<name>A0A4R3IZQ4_9RHOB</name>
<feature type="transmembrane region" description="Helical" evidence="1">
    <location>
        <begin position="20"/>
        <end position="43"/>
    </location>
</feature>
<dbReference type="EMBL" id="SLZU01000028">
    <property type="protein sequence ID" value="TCS56540.1"/>
    <property type="molecule type" value="Genomic_DNA"/>
</dbReference>
<sequence>MMDWYEEYERDREFEAKDNWKLMIAAAPVVTVFVFAVYVFNVVKAALF</sequence>
<dbReference type="Proteomes" id="UP000295696">
    <property type="component" value="Unassembled WGS sequence"/>
</dbReference>
<proteinExistence type="predicted"/>
<keyword evidence="1" id="KW-1133">Transmembrane helix</keyword>
<evidence type="ECO:0000256" key="1">
    <source>
        <dbReference type="SAM" id="Phobius"/>
    </source>
</evidence>
<keyword evidence="3" id="KW-1185">Reference proteome</keyword>
<protein>
    <submittedName>
        <fullName evidence="2">Uncharacterized protein</fullName>
    </submittedName>
</protein>
<reference evidence="2 3" key="1">
    <citation type="submission" date="2019-03" db="EMBL/GenBank/DDBJ databases">
        <title>Genomic Encyclopedia of Type Strains, Phase IV (KMG-IV): sequencing the most valuable type-strain genomes for metagenomic binning, comparative biology and taxonomic classification.</title>
        <authorList>
            <person name="Goeker M."/>
        </authorList>
    </citation>
    <scope>NUCLEOTIDE SEQUENCE [LARGE SCALE GENOMIC DNA]</scope>
    <source>
        <strain evidence="2 3">DSM 104836</strain>
    </source>
</reference>